<organism evidence="1 2">
    <name type="scientific">Petrocella atlantisensis</name>
    <dbReference type="NCBI Taxonomy" id="2173034"/>
    <lineage>
        <taxon>Bacteria</taxon>
        <taxon>Bacillati</taxon>
        <taxon>Bacillota</taxon>
        <taxon>Clostridia</taxon>
        <taxon>Lachnospirales</taxon>
        <taxon>Vallitaleaceae</taxon>
        <taxon>Petrocella</taxon>
    </lineage>
</organism>
<dbReference type="KEGG" id="cbar:PATL70BA_1115"/>
<proteinExistence type="predicted"/>
<accession>A0A3P7P0I9</accession>
<evidence type="ECO:0000313" key="2">
    <source>
        <dbReference type="Proteomes" id="UP000279029"/>
    </source>
</evidence>
<evidence type="ECO:0000313" key="1">
    <source>
        <dbReference type="EMBL" id="VDN46990.1"/>
    </source>
</evidence>
<keyword evidence="2" id="KW-1185">Reference proteome</keyword>
<dbReference type="Proteomes" id="UP000279029">
    <property type="component" value="Chromosome"/>
</dbReference>
<evidence type="ECO:0008006" key="3">
    <source>
        <dbReference type="Google" id="ProtNLM"/>
    </source>
</evidence>
<dbReference type="RefSeq" id="WP_125136398.1">
    <property type="nucleotide sequence ID" value="NZ_LR130778.1"/>
</dbReference>
<protein>
    <recommendedName>
        <fullName evidence="3">D-glucuronyl C5-epimerase C-terminal domain-containing protein</fullName>
    </recommendedName>
</protein>
<dbReference type="EMBL" id="LR130778">
    <property type="protein sequence ID" value="VDN46990.1"/>
    <property type="molecule type" value="Genomic_DNA"/>
</dbReference>
<dbReference type="AlphaFoldDB" id="A0A3P7P0I9"/>
<sequence length="612" mass="70303">MKTINICKHFSIIIIWIILLIGFMPHTTYTSLAVDEKAVPVTTIIQDALQQNANGDFIWTLPDKLSDIFTPMLTIHPNYLLELDENNITMDDDVMMTTYNYPIVVVEKESEIPVAFLDIQFRHFLNGDLSYHLSLSQASEDAPLLDTGADLINPPLLEDLGLTWTIFESFDSTEDTSHIRIDDLYQITYADTIDNTTSKWTPLIKTDFQQPAAARSDAIVLPKTAVFSSQMRFGMVDVYTLLDANVIIENLGLSPTNLLTKSTGGRKWIARLPLPKSITHKALTEHWGIMSLNQISPFSNDQDSIIADDIRIADLNRFRKLRTDGIYYEVPTSYVPYAPRAYWRVPAEHIGQRFISSIQNQKKRGQQVTNTHLETLSIMSLNHNLPQQNEAGFWITEPKSKWLYDDYGIEAGFYDTRFSTDAALFILDMYRFYNRTDKEDVPSLSLEESNQLMASLTAYADFLLWYGDRFSFVTKNGGLLLQDYHHPTIAHEPTHVSLNHLVTEMNFLLSYSLLLDNQNNARQKYPYLELASKIRTAVHDTSISWIKDNQDLWYAYMPDGRYGLMDYPRLTRNDLIISIDLLEAIYGEKDMVFKALIQSKESYLTKNNLPLW</sequence>
<reference evidence="1 2" key="1">
    <citation type="submission" date="2018-09" db="EMBL/GenBank/DDBJ databases">
        <authorList>
            <person name="Postec A."/>
        </authorList>
    </citation>
    <scope>NUCLEOTIDE SEQUENCE [LARGE SCALE GENOMIC DNA]</scope>
    <source>
        <strain evidence="1">70B-A</strain>
    </source>
</reference>
<dbReference type="OrthoDB" id="1736525at2"/>
<gene>
    <name evidence="1" type="ORF">PATL70BA_1115</name>
</gene>
<name>A0A3P7P0I9_9FIRM</name>